<reference evidence="2" key="1">
    <citation type="submission" date="2014-09" db="EMBL/GenBank/DDBJ databases">
        <authorList>
            <person name="Magalhaes I.L.F."/>
            <person name="Oliveira U."/>
            <person name="Santos F.R."/>
            <person name="Vidigal T.H.D.A."/>
            <person name="Brescovit A.D."/>
            <person name="Santos A.J."/>
        </authorList>
    </citation>
    <scope>NUCLEOTIDE SEQUENCE</scope>
    <source>
        <tissue evidence="2">Shoot tissue taken approximately 20 cm above the soil surface</tissue>
    </source>
</reference>
<sequence length="84" mass="9182">MLRLLRTVHGGVLRAAVAVGSERALLGQDTRGRILGAVKGGELGEPGLPRLLPRRRAERHQRRRGAGFAREGPIHRRRCSSVVS</sequence>
<feature type="compositionally biased region" description="Basic residues" evidence="1">
    <location>
        <begin position="52"/>
        <end position="65"/>
    </location>
</feature>
<dbReference type="EMBL" id="GBRH01182765">
    <property type="protein sequence ID" value="JAE15131.1"/>
    <property type="molecule type" value="Transcribed_RNA"/>
</dbReference>
<organism evidence="2">
    <name type="scientific">Arundo donax</name>
    <name type="common">Giant reed</name>
    <name type="synonym">Donax arundinaceus</name>
    <dbReference type="NCBI Taxonomy" id="35708"/>
    <lineage>
        <taxon>Eukaryota</taxon>
        <taxon>Viridiplantae</taxon>
        <taxon>Streptophyta</taxon>
        <taxon>Embryophyta</taxon>
        <taxon>Tracheophyta</taxon>
        <taxon>Spermatophyta</taxon>
        <taxon>Magnoliopsida</taxon>
        <taxon>Liliopsida</taxon>
        <taxon>Poales</taxon>
        <taxon>Poaceae</taxon>
        <taxon>PACMAD clade</taxon>
        <taxon>Arundinoideae</taxon>
        <taxon>Arundineae</taxon>
        <taxon>Arundo</taxon>
    </lineage>
</organism>
<accession>A0A0A9RNY1</accession>
<reference evidence="2" key="2">
    <citation type="journal article" date="2015" name="Data Brief">
        <title>Shoot transcriptome of the giant reed, Arundo donax.</title>
        <authorList>
            <person name="Barrero R.A."/>
            <person name="Guerrero F.D."/>
            <person name="Moolhuijzen P."/>
            <person name="Goolsby J.A."/>
            <person name="Tidwell J."/>
            <person name="Bellgard S.E."/>
            <person name="Bellgard M.I."/>
        </authorList>
    </citation>
    <scope>NUCLEOTIDE SEQUENCE</scope>
    <source>
        <tissue evidence="2">Shoot tissue taken approximately 20 cm above the soil surface</tissue>
    </source>
</reference>
<feature type="region of interest" description="Disordered" evidence="1">
    <location>
        <begin position="46"/>
        <end position="84"/>
    </location>
</feature>
<dbReference type="AlphaFoldDB" id="A0A0A9RNY1"/>
<evidence type="ECO:0000313" key="2">
    <source>
        <dbReference type="EMBL" id="JAE15131.1"/>
    </source>
</evidence>
<evidence type="ECO:0000256" key="1">
    <source>
        <dbReference type="SAM" id="MobiDB-lite"/>
    </source>
</evidence>
<feature type="compositionally biased region" description="Basic residues" evidence="1">
    <location>
        <begin position="75"/>
        <end position="84"/>
    </location>
</feature>
<protein>
    <submittedName>
        <fullName evidence="2">Uncharacterized protein</fullName>
    </submittedName>
</protein>
<name>A0A0A9RNY1_ARUDO</name>
<proteinExistence type="predicted"/>